<evidence type="ECO:0000313" key="1">
    <source>
        <dbReference type="EMBL" id="VDD36041.1"/>
    </source>
</evidence>
<accession>A0A3P6EHU7</accession>
<name>A0A3P6EHU7_BRAOL</name>
<gene>
    <name evidence="1" type="ORF">BOLC7T41601H</name>
</gene>
<reference evidence="1" key="1">
    <citation type="submission" date="2018-11" db="EMBL/GenBank/DDBJ databases">
        <authorList>
            <consortium name="Genoscope - CEA"/>
            <person name="William W."/>
        </authorList>
    </citation>
    <scope>NUCLEOTIDE SEQUENCE</scope>
</reference>
<dbReference type="AlphaFoldDB" id="A0A3P6EHU7"/>
<dbReference type="EMBL" id="LR031876">
    <property type="protein sequence ID" value="VDD36041.1"/>
    <property type="molecule type" value="Genomic_DNA"/>
</dbReference>
<organism evidence="1">
    <name type="scientific">Brassica oleracea</name>
    <name type="common">Wild cabbage</name>
    <dbReference type="NCBI Taxonomy" id="3712"/>
    <lineage>
        <taxon>Eukaryota</taxon>
        <taxon>Viridiplantae</taxon>
        <taxon>Streptophyta</taxon>
        <taxon>Embryophyta</taxon>
        <taxon>Tracheophyta</taxon>
        <taxon>Spermatophyta</taxon>
        <taxon>Magnoliopsida</taxon>
        <taxon>eudicotyledons</taxon>
        <taxon>Gunneridae</taxon>
        <taxon>Pentapetalae</taxon>
        <taxon>rosids</taxon>
        <taxon>malvids</taxon>
        <taxon>Brassicales</taxon>
        <taxon>Brassicaceae</taxon>
        <taxon>Brassiceae</taxon>
        <taxon>Brassica</taxon>
    </lineage>
</organism>
<protein>
    <submittedName>
        <fullName evidence="1">Uncharacterized protein</fullName>
    </submittedName>
</protein>
<sequence>MNKDHEMPLIFGRTFMATVGATIDMPNKRVCSPTSTRKFSTRLYPPNLPHHTPLASQCLM</sequence>
<proteinExistence type="predicted"/>